<evidence type="ECO:0000313" key="1">
    <source>
        <dbReference type="EMBL" id="KAG6122162.1"/>
    </source>
</evidence>
<dbReference type="Proteomes" id="UP000732380">
    <property type="component" value="Unassembled WGS sequence"/>
</dbReference>
<comment type="caution">
    <text evidence="1">The sequence shown here is derived from an EMBL/GenBank/DDBJ whole genome shotgun (WGS) entry which is preliminary data.</text>
</comment>
<dbReference type="PANTHER" id="PTHR47843:SF5">
    <property type="entry name" value="BTB_POZ DOMAIN PROTEIN"/>
    <property type="match status" value="1"/>
</dbReference>
<organism evidence="1 2">
    <name type="scientific">Claviceps humidiphila</name>
    <dbReference type="NCBI Taxonomy" id="1294629"/>
    <lineage>
        <taxon>Eukaryota</taxon>
        <taxon>Fungi</taxon>
        <taxon>Dikarya</taxon>
        <taxon>Ascomycota</taxon>
        <taxon>Pezizomycotina</taxon>
        <taxon>Sordariomycetes</taxon>
        <taxon>Hypocreomycetidae</taxon>
        <taxon>Hypocreales</taxon>
        <taxon>Clavicipitaceae</taxon>
        <taxon>Claviceps</taxon>
    </lineage>
</organism>
<name>A0A9P7Q872_9HYPO</name>
<protein>
    <recommendedName>
        <fullName evidence="3">BTB domain-containing protein</fullName>
    </recommendedName>
</protein>
<sequence>MAACSGAFKESEGAYHIKDFTLTHVKCMADFLYTGTYSAPKALPSTSTTAATAAAAITIDNRRDIDDPVLHAVMYAVGDKYLIEDLKNCAKLFYQSSLYHHATTVEAFLQSVREIYTRTTDEQQHSRELRRIAVKAGLRKFGVAMVSNECKSLCDEVLRECPAFGSDILRPLMRKMEDDRMGRRCSHCGISHPPEDYLAPIQGSFSMGLLEHECV</sequence>
<dbReference type="AlphaFoldDB" id="A0A9P7Q872"/>
<accession>A0A9P7Q872</accession>
<gene>
    <name evidence="1" type="ORF">E4U13_003001</name>
</gene>
<dbReference type="PANTHER" id="PTHR47843">
    <property type="entry name" value="BTB DOMAIN-CONTAINING PROTEIN-RELATED"/>
    <property type="match status" value="1"/>
</dbReference>
<dbReference type="Gene3D" id="3.30.710.10">
    <property type="entry name" value="Potassium Channel Kv1.1, Chain A"/>
    <property type="match status" value="1"/>
</dbReference>
<keyword evidence="2" id="KW-1185">Reference proteome</keyword>
<dbReference type="InterPro" id="IPR011333">
    <property type="entry name" value="SKP1/BTB/POZ_sf"/>
</dbReference>
<reference evidence="1 2" key="1">
    <citation type="journal article" date="2020" name="bioRxiv">
        <title>Whole genome comparisons of ergot fungi reveals the divergence and evolution of species within the genus Claviceps are the result of varying mechanisms driving genome evolution and host range expansion.</title>
        <authorList>
            <person name="Wyka S.A."/>
            <person name="Mondo S.J."/>
            <person name="Liu M."/>
            <person name="Dettman J."/>
            <person name="Nalam V."/>
            <person name="Broders K.D."/>
        </authorList>
    </citation>
    <scope>NUCLEOTIDE SEQUENCE [LARGE SCALE GENOMIC DNA]</scope>
    <source>
        <strain evidence="1 2">LM576</strain>
    </source>
</reference>
<evidence type="ECO:0000313" key="2">
    <source>
        <dbReference type="Proteomes" id="UP000732380"/>
    </source>
</evidence>
<proteinExistence type="predicted"/>
<evidence type="ECO:0008006" key="3">
    <source>
        <dbReference type="Google" id="ProtNLM"/>
    </source>
</evidence>
<dbReference type="EMBL" id="SRQM01000024">
    <property type="protein sequence ID" value="KAG6122162.1"/>
    <property type="molecule type" value="Genomic_DNA"/>
</dbReference>